<protein>
    <submittedName>
        <fullName evidence="1">Uncharacterized protein</fullName>
    </submittedName>
</protein>
<comment type="caution">
    <text evidence="1">The sequence shown here is derived from an EMBL/GenBank/DDBJ whole genome shotgun (WGS) entry which is preliminary data.</text>
</comment>
<reference evidence="1 2" key="1">
    <citation type="journal article" date="2019" name="Sci. Rep.">
        <title>Orb-weaving spider Araneus ventricosus genome elucidates the spidroin gene catalogue.</title>
        <authorList>
            <person name="Kono N."/>
            <person name="Nakamura H."/>
            <person name="Ohtoshi R."/>
            <person name="Moran D.A.P."/>
            <person name="Shinohara A."/>
            <person name="Yoshida Y."/>
            <person name="Fujiwara M."/>
            <person name="Mori M."/>
            <person name="Tomita M."/>
            <person name="Arakawa K."/>
        </authorList>
    </citation>
    <scope>NUCLEOTIDE SEQUENCE [LARGE SCALE GENOMIC DNA]</scope>
</reference>
<sequence>MNIGRRLWQGPLINSVEIVCSRQGCLSGGDNELSGAGASVSDRKQINRLSDSCCRFVRFHNVQQKSNPFRDFIHSELVRVSSLTGSCW</sequence>
<name>A0A4Y2E3B2_ARAVE</name>
<evidence type="ECO:0000313" key="2">
    <source>
        <dbReference type="Proteomes" id="UP000499080"/>
    </source>
</evidence>
<gene>
    <name evidence="1" type="ORF">AVEN_117382_1</name>
</gene>
<proteinExistence type="predicted"/>
<keyword evidence="2" id="KW-1185">Reference proteome</keyword>
<dbReference type="AlphaFoldDB" id="A0A4Y2E3B2"/>
<dbReference type="Proteomes" id="UP000499080">
    <property type="component" value="Unassembled WGS sequence"/>
</dbReference>
<accession>A0A4Y2E3B2</accession>
<evidence type="ECO:0000313" key="1">
    <source>
        <dbReference type="EMBL" id="GBM23630.1"/>
    </source>
</evidence>
<dbReference type="EMBL" id="BGPR01000501">
    <property type="protein sequence ID" value="GBM23630.1"/>
    <property type="molecule type" value="Genomic_DNA"/>
</dbReference>
<organism evidence="1 2">
    <name type="scientific">Araneus ventricosus</name>
    <name type="common">Orbweaver spider</name>
    <name type="synonym">Epeira ventricosa</name>
    <dbReference type="NCBI Taxonomy" id="182803"/>
    <lineage>
        <taxon>Eukaryota</taxon>
        <taxon>Metazoa</taxon>
        <taxon>Ecdysozoa</taxon>
        <taxon>Arthropoda</taxon>
        <taxon>Chelicerata</taxon>
        <taxon>Arachnida</taxon>
        <taxon>Araneae</taxon>
        <taxon>Araneomorphae</taxon>
        <taxon>Entelegynae</taxon>
        <taxon>Araneoidea</taxon>
        <taxon>Araneidae</taxon>
        <taxon>Araneus</taxon>
    </lineage>
</organism>